<organism evidence="7 8">
    <name type="scientific">Actinokineospora fastidiosa</name>
    <dbReference type="NCBI Taxonomy" id="1816"/>
    <lineage>
        <taxon>Bacteria</taxon>
        <taxon>Bacillati</taxon>
        <taxon>Actinomycetota</taxon>
        <taxon>Actinomycetes</taxon>
        <taxon>Pseudonocardiales</taxon>
        <taxon>Pseudonocardiaceae</taxon>
        <taxon>Actinokineospora</taxon>
    </lineage>
</organism>
<dbReference type="SUPFAM" id="SSF46689">
    <property type="entry name" value="Homeodomain-like"/>
    <property type="match status" value="1"/>
</dbReference>
<dbReference type="InterPro" id="IPR004111">
    <property type="entry name" value="Repressor_TetR_C"/>
</dbReference>
<dbReference type="PANTHER" id="PTHR30055">
    <property type="entry name" value="HTH-TYPE TRANSCRIPTIONAL REGULATOR RUTR"/>
    <property type="match status" value="1"/>
</dbReference>
<evidence type="ECO:0000259" key="6">
    <source>
        <dbReference type="PROSITE" id="PS50977"/>
    </source>
</evidence>
<dbReference type="SUPFAM" id="SSF48498">
    <property type="entry name" value="Tetracyclin repressor-like, C-terminal domain"/>
    <property type="match status" value="1"/>
</dbReference>
<keyword evidence="2 4" id="KW-0238">DNA-binding</keyword>
<accession>A0A918LH09</accession>
<reference evidence="7" key="2">
    <citation type="submission" date="2020-09" db="EMBL/GenBank/DDBJ databases">
        <authorList>
            <person name="Sun Q."/>
            <person name="Ohkuma M."/>
        </authorList>
    </citation>
    <scope>NUCLEOTIDE SEQUENCE</scope>
    <source>
        <strain evidence="7">JCM 3276</strain>
    </source>
</reference>
<dbReference type="InterPro" id="IPR001647">
    <property type="entry name" value="HTH_TetR"/>
</dbReference>
<dbReference type="RefSeq" id="WP_189212882.1">
    <property type="nucleotide sequence ID" value="NZ_BMRB01000004.1"/>
</dbReference>
<reference evidence="7" key="1">
    <citation type="journal article" date="2014" name="Int. J. Syst. Evol. Microbiol.">
        <title>Complete genome sequence of Corynebacterium casei LMG S-19264T (=DSM 44701T), isolated from a smear-ripened cheese.</title>
        <authorList>
            <consortium name="US DOE Joint Genome Institute (JGI-PGF)"/>
            <person name="Walter F."/>
            <person name="Albersmeier A."/>
            <person name="Kalinowski J."/>
            <person name="Ruckert C."/>
        </authorList>
    </citation>
    <scope>NUCLEOTIDE SEQUENCE</scope>
    <source>
        <strain evidence="7">JCM 3276</strain>
    </source>
</reference>
<dbReference type="GO" id="GO:0003700">
    <property type="term" value="F:DNA-binding transcription factor activity"/>
    <property type="evidence" value="ECO:0007669"/>
    <property type="project" value="TreeGrafter"/>
</dbReference>
<evidence type="ECO:0000256" key="4">
    <source>
        <dbReference type="PROSITE-ProRule" id="PRU00335"/>
    </source>
</evidence>
<comment type="caution">
    <text evidence="7">The sequence shown here is derived from an EMBL/GenBank/DDBJ whole genome shotgun (WGS) entry which is preliminary data.</text>
</comment>
<dbReference type="InterPro" id="IPR009057">
    <property type="entry name" value="Homeodomain-like_sf"/>
</dbReference>
<dbReference type="PROSITE" id="PS50977">
    <property type="entry name" value="HTH_TETR_2"/>
    <property type="match status" value="1"/>
</dbReference>
<dbReference type="InterPro" id="IPR036271">
    <property type="entry name" value="Tet_transcr_reg_TetR-rel_C_sf"/>
</dbReference>
<dbReference type="EMBL" id="BMRB01000004">
    <property type="protein sequence ID" value="GGS47815.1"/>
    <property type="molecule type" value="Genomic_DNA"/>
</dbReference>
<evidence type="ECO:0000256" key="2">
    <source>
        <dbReference type="ARBA" id="ARBA00023125"/>
    </source>
</evidence>
<gene>
    <name evidence="7" type="ORF">GCM10010171_48830</name>
</gene>
<keyword evidence="1" id="KW-0805">Transcription regulation</keyword>
<dbReference type="InterPro" id="IPR050109">
    <property type="entry name" value="HTH-type_TetR-like_transc_reg"/>
</dbReference>
<feature type="compositionally biased region" description="Basic and acidic residues" evidence="5">
    <location>
        <begin position="1"/>
        <end position="11"/>
    </location>
</feature>
<dbReference type="Pfam" id="PF00440">
    <property type="entry name" value="TetR_N"/>
    <property type="match status" value="1"/>
</dbReference>
<feature type="DNA-binding region" description="H-T-H motif" evidence="4">
    <location>
        <begin position="54"/>
        <end position="73"/>
    </location>
</feature>
<dbReference type="GO" id="GO:0045892">
    <property type="term" value="P:negative regulation of DNA-templated transcription"/>
    <property type="evidence" value="ECO:0007669"/>
    <property type="project" value="InterPro"/>
</dbReference>
<feature type="domain" description="HTH tetR-type" evidence="6">
    <location>
        <begin position="31"/>
        <end position="91"/>
    </location>
</feature>
<name>A0A918LH09_9PSEU</name>
<dbReference type="Pfam" id="PF02909">
    <property type="entry name" value="TetR_C_1"/>
    <property type="match status" value="1"/>
</dbReference>
<keyword evidence="8" id="KW-1185">Reference proteome</keyword>
<evidence type="ECO:0000256" key="3">
    <source>
        <dbReference type="ARBA" id="ARBA00023163"/>
    </source>
</evidence>
<dbReference type="Proteomes" id="UP000660680">
    <property type="component" value="Unassembled WGS sequence"/>
</dbReference>
<evidence type="ECO:0000313" key="7">
    <source>
        <dbReference type="EMBL" id="GGS47815.1"/>
    </source>
</evidence>
<dbReference type="GO" id="GO:0000976">
    <property type="term" value="F:transcription cis-regulatory region binding"/>
    <property type="evidence" value="ECO:0007669"/>
    <property type="project" value="TreeGrafter"/>
</dbReference>
<dbReference type="Gene3D" id="1.10.357.10">
    <property type="entry name" value="Tetracycline Repressor, domain 2"/>
    <property type="match status" value="1"/>
</dbReference>
<evidence type="ECO:0000313" key="8">
    <source>
        <dbReference type="Proteomes" id="UP000660680"/>
    </source>
</evidence>
<dbReference type="AlphaFoldDB" id="A0A918LH09"/>
<dbReference type="PANTHER" id="PTHR30055:SF151">
    <property type="entry name" value="TRANSCRIPTIONAL REGULATORY PROTEIN"/>
    <property type="match status" value="1"/>
</dbReference>
<feature type="region of interest" description="Disordered" evidence="5">
    <location>
        <begin position="1"/>
        <end position="30"/>
    </location>
</feature>
<protein>
    <submittedName>
        <fullName evidence="7">TetR family transcriptional regulator</fullName>
    </submittedName>
</protein>
<evidence type="ECO:0000256" key="5">
    <source>
        <dbReference type="SAM" id="MobiDB-lite"/>
    </source>
</evidence>
<dbReference type="Gene3D" id="1.10.10.60">
    <property type="entry name" value="Homeodomain-like"/>
    <property type="match status" value="1"/>
</dbReference>
<proteinExistence type="predicted"/>
<sequence length="243" mass="26100">MAEKNERRDPARTMTLLWRTPGEPGRGRRPGLTADAVVAAGIELADEAGLAELSMRRVAERLGVGTMSLYTYVQNKADLVAAMRDQVVGEVAVPDPAGPWRDELTGYARGLWTLMHRHPWLLGTPIAHELAGPNETVRMDAVLAIGAAAGLSEPDMLGVYLLVDAYVRGLAWISVDTQQASARSGMSEVEWWADKEALVNAYVTPARFPAMTAVAASGAFAMDGFEFGLARVLDGIAAHLDSL</sequence>
<keyword evidence="3" id="KW-0804">Transcription</keyword>
<evidence type="ECO:0000256" key="1">
    <source>
        <dbReference type="ARBA" id="ARBA00023015"/>
    </source>
</evidence>